<name>A0A0C1KZR5_9BACT</name>
<feature type="transmembrane region" description="Helical" evidence="1">
    <location>
        <begin position="12"/>
        <end position="32"/>
    </location>
</feature>
<dbReference type="OrthoDB" id="1452202at2"/>
<feature type="transmembrane region" description="Helical" evidence="1">
    <location>
        <begin position="185"/>
        <end position="205"/>
    </location>
</feature>
<keyword evidence="1" id="KW-1133">Transmembrane helix</keyword>
<gene>
    <name evidence="2" type="ORF">OI18_20360</name>
</gene>
<dbReference type="STRING" id="1349421.OI18_20360"/>
<proteinExistence type="predicted"/>
<organism evidence="2 3">
    <name type="scientific">Flavihumibacter solisilvae</name>
    <dbReference type="NCBI Taxonomy" id="1349421"/>
    <lineage>
        <taxon>Bacteria</taxon>
        <taxon>Pseudomonadati</taxon>
        <taxon>Bacteroidota</taxon>
        <taxon>Chitinophagia</taxon>
        <taxon>Chitinophagales</taxon>
        <taxon>Chitinophagaceae</taxon>
        <taxon>Flavihumibacter</taxon>
    </lineage>
</organism>
<feature type="transmembrane region" description="Helical" evidence="1">
    <location>
        <begin position="248"/>
        <end position="267"/>
    </location>
</feature>
<accession>A0A0C1KZR5</accession>
<feature type="transmembrane region" description="Helical" evidence="1">
    <location>
        <begin position="72"/>
        <end position="91"/>
    </location>
</feature>
<comment type="caution">
    <text evidence="2">The sequence shown here is derived from an EMBL/GenBank/DDBJ whole genome shotgun (WGS) entry which is preliminary data.</text>
</comment>
<feature type="transmembrane region" description="Helical" evidence="1">
    <location>
        <begin position="112"/>
        <end position="138"/>
    </location>
</feature>
<dbReference type="PANTHER" id="PTHR37305">
    <property type="entry name" value="INTEGRAL MEMBRANE PROTEIN-RELATED"/>
    <property type="match status" value="1"/>
</dbReference>
<evidence type="ECO:0000313" key="2">
    <source>
        <dbReference type="EMBL" id="KIC92786.1"/>
    </source>
</evidence>
<dbReference type="Proteomes" id="UP000031408">
    <property type="component" value="Unassembled WGS sequence"/>
</dbReference>
<evidence type="ECO:0000256" key="1">
    <source>
        <dbReference type="SAM" id="Phobius"/>
    </source>
</evidence>
<dbReference type="EMBL" id="JSVC01000027">
    <property type="protein sequence ID" value="KIC92786.1"/>
    <property type="molecule type" value="Genomic_DNA"/>
</dbReference>
<evidence type="ECO:0000313" key="3">
    <source>
        <dbReference type="Proteomes" id="UP000031408"/>
    </source>
</evidence>
<dbReference type="Pfam" id="PF12730">
    <property type="entry name" value="ABC2_membrane_4"/>
    <property type="match status" value="1"/>
</dbReference>
<protein>
    <submittedName>
        <fullName evidence="2">Uncharacterized protein</fullName>
    </submittedName>
</protein>
<keyword evidence="1" id="KW-0812">Transmembrane</keyword>
<dbReference type="RefSeq" id="WP_039143371.1">
    <property type="nucleotide sequence ID" value="NZ_JSVC01000027.1"/>
</dbReference>
<keyword evidence="1" id="KW-0472">Membrane</keyword>
<feature type="transmembrane region" description="Helical" evidence="1">
    <location>
        <begin position="158"/>
        <end position="178"/>
    </location>
</feature>
<sequence length="272" mass="31378">MSSLVKTEWLKISRYPAFWLLTGLCILSYPGINYISLNIFKKIVKKESAAGQVISMFLGEPFTFPEVWRTTAYFSSWFIFIPAVLVIMLITNEYTYRTSRQNIIDGWSRQQFILAKMVDVLMVSVLVTLLYSVVALVIGITNTKSPSPDIWGKSYHVFLFALQTFSQLSLAFMIGLLVRKSFIALAIFLFYAMVAEPIAVNFLRYDVKNDLGRFFPFEISDRVLPPPAFMGMIDEKAYQLALDSVKYHTFYTVLLIIGTWSINYWIYTKRDL</sequence>
<dbReference type="PANTHER" id="PTHR37305:SF1">
    <property type="entry name" value="MEMBRANE PROTEIN"/>
    <property type="match status" value="1"/>
</dbReference>
<keyword evidence="3" id="KW-1185">Reference proteome</keyword>
<dbReference type="AlphaFoldDB" id="A0A0C1KZR5"/>
<reference evidence="2 3" key="1">
    <citation type="submission" date="2014-11" db="EMBL/GenBank/DDBJ databases">
        <title>Genome sequence of Flavihumibacter solisilvae 3-3.</title>
        <authorList>
            <person name="Zhou G."/>
            <person name="Li M."/>
            <person name="Wang G."/>
        </authorList>
    </citation>
    <scope>NUCLEOTIDE SEQUENCE [LARGE SCALE GENOMIC DNA]</scope>
    <source>
        <strain evidence="2 3">3-3</strain>
    </source>
</reference>